<dbReference type="InterPro" id="IPR001845">
    <property type="entry name" value="HTH_ArsR_DNA-bd_dom"/>
</dbReference>
<reference evidence="5" key="1">
    <citation type="submission" date="2020-09" db="EMBL/GenBank/DDBJ databases">
        <title>Pelobacter alkaliphilus sp. nov., a novel anaerobic arsenate-reducing bacterium from terrestrial mud volcano.</title>
        <authorList>
            <person name="Khomyakova M.A."/>
            <person name="Merkel A.Y."/>
            <person name="Slobodkin A.I."/>
        </authorList>
    </citation>
    <scope>NUCLEOTIDE SEQUENCE</scope>
    <source>
        <strain evidence="5">M08fum</strain>
    </source>
</reference>
<keyword evidence="2" id="KW-0238">DNA-binding</keyword>
<dbReference type="InterPro" id="IPR011991">
    <property type="entry name" value="ArsR-like_HTH"/>
</dbReference>
<organism evidence="5 6">
    <name type="scientific">Pelovirga terrestris</name>
    <dbReference type="NCBI Taxonomy" id="2771352"/>
    <lineage>
        <taxon>Bacteria</taxon>
        <taxon>Pseudomonadati</taxon>
        <taxon>Thermodesulfobacteriota</taxon>
        <taxon>Desulfuromonadia</taxon>
        <taxon>Geobacterales</taxon>
        <taxon>Geobacteraceae</taxon>
        <taxon>Pelovirga</taxon>
    </lineage>
</organism>
<dbReference type="AlphaFoldDB" id="A0A8J6QVI4"/>
<proteinExistence type="predicted"/>
<keyword evidence="3" id="KW-0804">Transcription</keyword>
<evidence type="ECO:0000256" key="1">
    <source>
        <dbReference type="ARBA" id="ARBA00023015"/>
    </source>
</evidence>
<evidence type="ECO:0000259" key="4">
    <source>
        <dbReference type="PROSITE" id="PS50987"/>
    </source>
</evidence>
<dbReference type="SUPFAM" id="SSF46785">
    <property type="entry name" value="Winged helix' DNA-binding domain"/>
    <property type="match status" value="1"/>
</dbReference>
<evidence type="ECO:0000313" key="6">
    <source>
        <dbReference type="Proteomes" id="UP000632828"/>
    </source>
</evidence>
<keyword evidence="1" id="KW-0805">Transcription regulation</keyword>
<dbReference type="PANTHER" id="PTHR33154:SF18">
    <property type="entry name" value="ARSENICAL RESISTANCE OPERON REPRESSOR"/>
    <property type="match status" value="1"/>
</dbReference>
<dbReference type="InterPro" id="IPR036390">
    <property type="entry name" value="WH_DNA-bd_sf"/>
</dbReference>
<gene>
    <name evidence="5" type="ORF">ICT70_13880</name>
</gene>
<accession>A0A8J6QVI4</accession>
<dbReference type="Pfam" id="PF01022">
    <property type="entry name" value="HTH_5"/>
    <property type="match status" value="1"/>
</dbReference>
<dbReference type="PRINTS" id="PR00778">
    <property type="entry name" value="HTHARSR"/>
</dbReference>
<dbReference type="PROSITE" id="PS50987">
    <property type="entry name" value="HTH_ARSR_2"/>
    <property type="match status" value="1"/>
</dbReference>
<evidence type="ECO:0000256" key="3">
    <source>
        <dbReference type="ARBA" id="ARBA00023163"/>
    </source>
</evidence>
<dbReference type="GO" id="GO:0003677">
    <property type="term" value="F:DNA binding"/>
    <property type="evidence" value="ECO:0007669"/>
    <property type="project" value="UniProtKB-KW"/>
</dbReference>
<name>A0A8J6QVI4_9BACT</name>
<dbReference type="RefSeq" id="WP_191157659.1">
    <property type="nucleotide sequence ID" value="NZ_JACWUN010000020.1"/>
</dbReference>
<dbReference type="PANTHER" id="PTHR33154">
    <property type="entry name" value="TRANSCRIPTIONAL REGULATOR, ARSR FAMILY"/>
    <property type="match status" value="1"/>
</dbReference>
<dbReference type="GO" id="GO:0003700">
    <property type="term" value="F:DNA-binding transcription factor activity"/>
    <property type="evidence" value="ECO:0007669"/>
    <property type="project" value="InterPro"/>
</dbReference>
<feature type="domain" description="HTH arsR-type" evidence="4">
    <location>
        <begin position="10"/>
        <end position="104"/>
    </location>
</feature>
<dbReference type="Proteomes" id="UP000632828">
    <property type="component" value="Unassembled WGS sequence"/>
</dbReference>
<dbReference type="SMART" id="SM00418">
    <property type="entry name" value="HTH_ARSR"/>
    <property type="match status" value="1"/>
</dbReference>
<keyword evidence="6" id="KW-1185">Reference proteome</keyword>
<dbReference type="InterPro" id="IPR051081">
    <property type="entry name" value="HTH_MetalResp_TranReg"/>
</dbReference>
<sequence>MQTTSAKYQQQKPQLLARTRVIKALAHPTRLFIVEELEKGERCVCDLTAMIGADVSTVSKHLTVLREAGIVVDDKRRNQVFYRLKVHCILNFFGCVESVLDSQRDEALRQ</sequence>
<dbReference type="InterPro" id="IPR036388">
    <property type="entry name" value="WH-like_DNA-bd_sf"/>
</dbReference>
<protein>
    <submittedName>
        <fullName evidence="5">Winged helix-turn-helix transcriptional regulator</fullName>
    </submittedName>
</protein>
<comment type="caution">
    <text evidence="5">The sequence shown here is derived from an EMBL/GenBank/DDBJ whole genome shotgun (WGS) entry which is preliminary data.</text>
</comment>
<evidence type="ECO:0000256" key="2">
    <source>
        <dbReference type="ARBA" id="ARBA00023125"/>
    </source>
</evidence>
<dbReference type="Gene3D" id="1.10.10.10">
    <property type="entry name" value="Winged helix-like DNA-binding domain superfamily/Winged helix DNA-binding domain"/>
    <property type="match status" value="1"/>
</dbReference>
<evidence type="ECO:0000313" key="5">
    <source>
        <dbReference type="EMBL" id="MBD1401750.1"/>
    </source>
</evidence>
<dbReference type="CDD" id="cd00090">
    <property type="entry name" value="HTH_ARSR"/>
    <property type="match status" value="1"/>
</dbReference>
<dbReference type="NCBIfam" id="NF033788">
    <property type="entry name" value="HTH_metalloreg"/>
    <property type="match status" value="1"/>
</dbReference>
<dbReference type="EMBL" id="JACWUN010000020">
    <property type="protein sequence ID" value="MBD1401750.1"/>
    <property type="molecule type" value="Genomic_DNA"/>
</dbReference>